<keyword evidence="1" id="KW-1133">Transmembrane helix</keyword>
<evidence type="ECO:0000259" key="2">
    <source>
        <dbReference type="Pfam" id="PF13349"/>
    </source>
</evidence>
<dbReference type="InterPro" id="IPR025164">
    <property type="entry name" value="Toastrack_DUF4097"/>
</dbReference>
<accession>A0A561EQH6</accession>
<gene>
    <name evidence="3" type="ORF">FB465_2909</name>
</gene>
<keyword evidence="1" id="KW-0812">Transmembrane</keyword>
<evidence type="ECO:0000256" key="1">
    <source>
        <dbReference type="SAM" id="Phobius"/>
    </source>
</evidence>
<dbReference type="RefSeq" id="WP_145790829.1">
    <property type="nucleotide sequence ID" value="NZ_BAAABR010000007.1"/>
</dbReference>
<dbReference type="AlphaFoldDB" id="A0A561EQH6"/>
<comment type="caution">
    <text evidence="3">The sequence shown here is derived from an EMBL/GenBank/DDBJ whole genome shotgun (WGS) entry which is preliminary data.</text>
</comment>
<protein>
    <submittedName>
        <fullName evidence="3">Putative adhesin</fullName>
    </submittedName>
</protein>
<dbReference type="Proteomes" id="UP000318416">
    <property type="component" value="Unassembled WGS sequence"/>
</dbReference>
<keyword evidence="4" id="KW-1185">Reference proteome</keyword>
<sequence length="227" mass="22944">MNRPLARVAMYAGITAVVVGAGVSGYWLEEKESRDVAYGVDQAVRVLVVEASTGDVEVVGGGGGVQVVERQEFRGKAPVATHEVTGGTLTLTYHCGDCSVGYRVRVPEGTVVRVHGSTGDVRLTGLTGEVVAESSTGTVVAKGLGSTSARLVSSTGDVSASFTTAPTEVTATSSTGSVRVTVPSGQPYAVDASTGVGDVQVSVPRKVDAGRSIEARTATGDVTVNGG</sequence>
<dbReference type="OrthoDB" id="4456952at2"/>
<evidence type="ECO:0000313" key="4">
    <source>
        <dbReference type="Proteomes" id="UP000318416"/>
    </source>
</evidence>
<reference evidence="3 4" key="1">
    <citation type="submission" date="2019-06" db="EMBL/GenBank/DDBJ databases">
        <title>Sequencing the genomes of 1000 actinobacteria strains.</title>
        <authorList>
            <person name="Klenk H.-P."/>
        </authorList>
    </citation>
    <scope>NUCLEOTIDE SEQUENCE [LARGE SCALE GENOMIC DNA]</scope>
    <source>
        <strain evidence="3 4">DSM 41649</strain>
    </source>
</reference>
<feature type="domain" description="DUF4097" evidence="2">
    <location>
        <begin position="47"/>
        <end position="213"/>
    </location>
</feature>
<feature type="transmembrane region" description="Helical" evidence="1">
    <location>
        <begin position="6"/>
        <end position="28"/>
    </location>
</feature>
<organism evidence="3 4">
    <name type="scientific">Kitasatospora atroaurantiaca</name>
    <dbReference type="NCBI Taxonomy" id="285545"/>
    <lineage>
        <taxon>Bacteria</taxon>
        <taxon>Bacillati</taxon>
        <taxon>Actinomycetota</taxon>
        <taxon>Actinomycetes</taxon>
        <taxon>Kitasatosporales</taxon>
        <taxon>Streptomycetaceae</taxon>
        <taxon>Kitasatospora</taxon>
    </lineage>
</organism>
<dbReference type="Pfam" id="PF13349">
    <property type="entry name" value="DUF4097"/>
    <property type="match status" value="1"/>
</dbReference>
<proteinExistence type="predicted"/>
<name>A0A561EQH6_9ACTN</name>
<dbReference type="EMBL" id="VIVR01000001">
    <property type="protein sequence ID" value="TWE17871.1"/>
    <property type="molecule type" value="Genomic_DNA"/>
</dbReference>
<keyword evidence="1" id="KW-0472">Membrane</keyword>
<evidence type="ECO:0000313" key="3">
    <source>
        <dbReference type="EMBL" id="TWE17871.1"/>
    </source>
</evidence>